<comment type="subcellular location">
    <subcellularLocation>
        <location evidence="1 13">Cytoplasm</location>
    </subcellularLocation>
</comment>
<evidence type="ECO:0000259" key="15">
    <source>
        <dbReference type="PROSITE" id="PS51194"/>
    </source>
</evidence>
<evidence type="ECO:0000313" key="17">
    <source>
        <dbReference type="Proteomes" id="UP001198242"/>
    </source>
</evidence>
<evidence type="ECO:0000256" key="9">
    <source>
        <dbReference type="ARBA" id="ARBA00023204"/>
    </source>
</evidence>
<dbReference type="InterPro" id="IPR004576">
    <property type="entry name" value="Mfd"/>
</dbReference>
<accession>A0AAE3E0A3</accession>
<evidence type="ECO:0000256" key="10">
    <source>
        <dbReference type="ARBA" id="ARBA00061104"/>
    </source>
</evidence>
<dbReference type="Gene3D" id="3.30.2060.10">
    <property type="entry name" value="Penicillin-binding protein 1b domain"/>
    <property type="match status" value="1"/>
</dbReference>
<evidence type="ECO:0000256" key="7">
    <source>
        <dbReference type="ARBA" id="ARBA00022840"/>
    </source>
</evidence>
<keyword evidence="6" id="KW-0347">Helicase</keyword>
<comment type="caution">
    <text evidence="16">The sequence shown here is derived from an EMBL/GenBank/DDBJ whole genome shotgun (WGS) entry which is preliminary data.</text>
</comment>
<evidence type="ECO:0000256" key="4">
    <source>
        <dbReference type="ARBA" id="ARBA00022763"/>
    </source>
</evidence>
<dbReference type="Proteomes" id="UP001198242">
    <property type="component" value="Unassembled WGS sequence"/>
</dbReference>
<dbReference type="NCBIfam" id="TIGR00580">
    <property type="entry name" value="mfd"/>
    <property type="match status" value="1"/>
</dbReference>
<dbReference type="GO" id="GO:0003678">
    <property type="term" value="F:DNA helicase activity"/>
    <property type="evidence" value="ECO:0007669"/>
    <property type="project" value="TreeGrafter"/>
</dbReference>
<evidence type="ECO:0000256" key="12">
    <source>
        <dbReference type="ARBA" id="ARBA00070128"/>
    </source>
</evidence>
<dbReference type="PANTHER" id="PTHR47964:SF1">
    <property type="entry name" value="ATP-DEPENDENT DNA HELICASE HOMOLOG RECG, CHLOROPLASTIC"/>
    <property type="match status" value="1"/>
</dbReference>
<protein>
    <recommendedName>
        <fullName evidence="12 13">Transcription-repair-coupling factor</fullName>
        <shortName evidence="13">TRCF</shortName>
        <ecNumber evidence="13">3.6.4.-</ecNumber>
    </recommendedName>
</protein>
<dbReference type="GO" id="GO:0005737">
    <property type="term" value="C:cytoplasm"/>
    <property type="evidence" value="ECO:0007669"/>
    <property type="project" value="UniProtKB-SubCell"/>
</dbReference>
<dbReference type="RefSeq" id="WP_349163550.1">
    <property type="nucleotide sequence ID" value="NZ_JBBNHX010000021.1"/>
</dbReference>
<keyword evidence="5 13" id="KW-0378">Hydrolase</keyword>
<dbReference type="SUPFAM" id="SSF141259">
    <property type="entry name" value="CarD-like"/>
    <property type="match status" value="1"/>
</dbReference>
<dbReference type="CDD" id="cd17991">
    <property type="entry name" value="DEXHc_TRCF"/>
    <property type="match status" value="1"/>
</dbReference>
<dbReference type="InterPro" id="IPR005118">
    <property type="entry name" value="TRCF_C"/>
</dbReference>
<keyword evidence="7 13" id="KW-0067">ATP-binding</keyword>
<dbReference type="Pfam" id="PF02559">
    <property type="entry name" value="CarD_TRCF_RID"/>
    <property type="match status" value="1"/>
</dbReference>
<keyword evidence="9 13" id="KW-0234">DNA repair</keyword>
<dbReference type="SUPFAM" id="SSF52540">
    <property type="entry name" value="P-loop containing nucleoside triphosphate hydrolases"/>
    <property type="match status" value="4"/>
</dbReference>
<dbReference type="PROSITE" id="PS51194">
    <property type="entry name" value="HELICASE_CTER"/>
    <property type="match status" value="1"/>
</dbReference>
<comment type="similarity">
    <text evidence="10 13">In the N-terminal section; belongs to the UvrB family.</text>
</comment>
<dbReference type="Gene3D" id="3.90.1150.50">
    <property type="entry name" value="Transcription-repair-coupling factor, D7 domain"/>
    <property type="match status" value="1"/>
</dbReference>
<keyword evidence="2 13" id="KW-0963">Cytoplasm</keyword>
<dbReference type="GO" id="GO:0003684">
    <property type="term" value="F:damaged DNA binding"/>
    <property type="evidence" value="ECO:0007669"/>
    <property type="project" value="InterPro"/>
</dbReference>
<dbReference type="SMART" id="SM00982">
    <property type="entry name" value="TRCF"/>
    <property type="match status" value="1"/>
</dbReference>
<dbReference type="PANTHER" id="PTHR47964">
    <property type="entry name" value="ATP-DEPENDENT DNA HELICASE HOMOLOG RECG, CHLOROPLASTIC"/>
    <property type="match status" value="1"/>
</dbReference>
<keyword evidence="17" id="KW-1185">Reference proteome</keyword>
<dbReference type="Pfam" id="PF03461">
    <property type="entry name" value="TRCF"/>
    <property type="match status" value="1"/>
</dbReference>
<dbReference type="InterPro" id="IPR047112">
    <property type="entry name" value="RecG/Mfd"/>
</dbReference>
<dbReference type="SUPFAM" id="SSF143517">
    <property type="entry name" value="TRCF domain-like"/>
    <property type="match status" value="1"/>
</dbReference>
<evidence type="ECO:0000256" key="13">
    <source>
        <dbReference type="HAMAP-Rule" id="MF_00969"/>
    </source>
</evidence>
<dbReference type="InterPro" id="IPR036101">
    <property type="entry name" value="CarD-like/TRCF_RID_sf"/>
</dbReference>
<dbReference type="InterPro" id="IPR041471">
    <property type="entry name" value="UvrB_inter"/>
</dbReference>
<dbReference type="GO" id="GO:0016787">
    <property type="term" value="F:hydrolase activity"/>
    <property type="evidence" value="ECO:0007669"/>
    <property type="project" value="UniProtKB-KW"/>
</dbReference>
<dbReference type="Pfam" id="PF00270">
    <property type="entry name" value="DEAD"/>
    <property type="match status" value="1"/>
</dbReference>
<dbReference type="GO" id="GO:0005524">
    <property type="term" value="F:ATP binding"/>
    <property type="evidence" value="ECO:0007669"/>
    <property type="project" value="UniProtKB-UniRule"/>
</dbReference>
<proteinExistence type="inferred from homology"/>
<comment type="similarity">
    <text evidence="11 13">In the C-terminal section; belongs to the helicase family. RecG subfamily.</text>
</comment>
<evidence type="ECO:0000256" key="6">
    <source>
        <dbReference type="ARBA" id="ARBA00022806"/>
    </source>
</evidence>
<evidence type="ECO:0000256" key="8">
    <source>
        <dbReference type="ARBA" id="ARBA00023125"/>
    </source>
</evidence>
<dbReference type="Pfam" id="PF17757">
    <property type="entry name" value="UvrB_inter"/>
    <property type="match status" value="1"/>
</dbReference>
<evidence type="ECO:0000256" key="1">
    <source>
        <dbReference type="ARBA" id="ARBA00004496"/>
    </source>
</evidence>
<dbReference type="Gene3D" id="2.40.10.170">
    <property type="match status" value="1"/>
</dbReference>
<evidence type="ECO:0000259" key="14">
    <source>
        <dbReference type="PROSITE" id="PS51192"/>
    </source>
</evidence>
<gene>
    <name evidence="13 16" type="primary">mfd</name>
    <name evidence="16" type="ORF">LKE05_12250</name>
</gene>
<dbReference type="InterPro" id="IPR011545">
    <property type="entry name" value="DEAD/DEAH_box_helicase_dom"/>
</dbReference>
<evidence type="ECO:0000256" key="5">
    <source>
        <dbReference type="ARBA" id="ARBA00022801"/>
    </source>
</evidence>
<keyword evidence="8 13" id="KW-0238">DNA-binding</keyword>
<evidence type="ECO:0000256" key="3">
    <source>
        <dbReference type="ARBA" id="ARBA00022741"/>
    </source>
</evidence>
<dbReference type="SMART" id="SM00490">
    <property type="entry name" value="HELICc"/>
    <property type="match status" value="1"/>
</dbReference>
<dbReference type="AlphaFoldDB" id="A0AAE3E0A3"/>
<dbReference type="Pfam" id="PF00271">
    <property type="entry name" value="Helicase_C"/>
    <property type="match status" value="1"/>
</dbReference>
<keyword evidence="3 13" id="KW-0547">Nucleotide-binding</keyword>
<evidence type="ECO:0000313" key="16">
    <source>
        <dbReference type="EMBL" id="MCC2211550.1"/>
    </source>
</evidence>
<dbReference type="InterPro" id="IPR027417">
    <property type="entry name" value="P-loop_NTPase"/>
</dbReference>
<comment type="function">
    <text evidence="13">Couples transcription and DNA repair by recognizing RNA polymerase (RNAP) stalled at DNA lesions. Mediates ATP-dependent release of RNAP and its truncated transcript from the DNA, and recruitment of nucleotide excision repair machinery to the damaged site.</text>
</comment>
<dbReference type="GO" id="GO:0000716">
    <property type="term" value="P:transcription-coupled nucleotide-excision repair, DNA damage recognition"/>
    <property type="evidence" value="ECO:0007669"/>
    <property type="project" value="UniProtKB-UniRule"/>
</dbReference>
<dbReference type="SMART" id="SM00487">
    <property type="entry name" value="DEXDc"/>
    <property type="match status" value="1"/>
</dbReference>
<evidence type="ECO:0000256" key="2">
    <source>
        <dbReference type="ARBA" id="ARBA00022490"/>
    </source>
</evidence>
<dbReference type="InterPro" id="IPR003711">
    <property type="entry name" value="CarD-like/TRCF_RID"/>
</dbReference>
<dbReference type="EMBL" id="JAJEQM010000019">
    <property type="protein sequence ID" value="MCC2211550.1"/>
    <property type="molecule type" value="Genomic_DNA"/>
</dbReference>
<dbReference type="PROSITE" id="PS51192">
    <property type="entry name" value="HELICASE_ATP_BIND_1"/>
    <property type="match status" value="1"/>
</dbReference>
<reference evidence="16 17" key="1">
    <citation type="submission" date="2021-10" db="EMBL/GenBank/DDBJ databases">
        <title>Anaerobic single-cell dispensing facilitates the cultivation of human gut bacteria.</title>
        <authorList>
            <person name="Afrizal A."/>
        </authorList>
    </citation>
    <scope>NUCLEOTIDE SEQUENCE [LARGE SCALE GENOMIC DNA]</scope>
    <source>
        <strain evidence="16 17">CLA-AA-H232</strain>
    </source>
</reference>
<dbReference type="Gene3D" id="3.40.50.300">
    <property type="entry name" value="P-loop containing nucleotide triphosphate hydrolases"/>
    <property type="match status" value="2"/>
</dbReference>
<dbReference type="SMART" id="SM01058">
    <property type="entry name" value="CarD_TRCF"/>
    <property type="match status" value="1"/>
</dbReference>
<dbReference type="GO" id="GO:0006355">
    <property type="term" value="P:regulation of DNA-templated transcription"/>
    <property type="evidence" value="ECO:0007669"/>
    <property type="project" value="UniProtKB-UniRule"/>
</dbReference>
<dbReference type="HAMAP" id="MF_00969">
    <property type="entry name" value="TRCF"/>
    <property type="match status" value="1"/>
</dbReference>
<dbReference type="InterPro" id="IPR037235">
    <property type="entry name" value="TRCF-like_C_D7"/>
</dbReference>
<dbReference type="FunFam" id="3.40.50.300:FF:000546">
    <property type="entry name" value="Transcription-repair-coupling factor"/>
    <property type="match status" value="1"/>
</dbReference>
<dbReference type="InterPro" id="IPR001650">
    <property type="entry name" value="Helicase_C-like"/>
</dbReference>
<feature type="domain" description="Helicase C-terminal" evidence="15">
    <location>
        <begin position="815"/>
        <end position="969"/>
    </location>
</feature>
<name>A0AAE3E0A3_9FIRM</name>
<dbReference type="EC" id="3.6.4.-" evidence="13"/>
<organism evidence="16 17">
    <name type="scientific">Hominilimicola fabiformis</name>
    <dbReference type="NCBI Taxonomy" id="2885356"/>
    <lineage>
        <taxon>Bacteria</taxon>
        <taxon>Bacillati</taxon>
        <taxon>Bacillota</taxon>
        <taxon>Clostridia</taxon>
        <taxon>Eubacteriales</taxon>
        <taxon>Oscillospiraceae</taxon>
        <taxon>Hominilimicola</taxon>
    </lineage>
</organism>
<evidence type="ECO:0000256" key="11">
    <source>
        <dbReference type="ARBA" id="ARBA00061399"/>
    </source>
</evidence>
<dbReference type="InterPro" id="IPR014001">
    <property type="entry name" value="Helicase_ATP-bd"/>
</dbReference>
<feature type="domain" description="Helicase ATP-binding" evidence="14">
    <location>
        <begin position="633"/>
        <end position="794"/>
    </location>
</feature>
<sequence length="1169" mass="133649">MNFSDILNDYAPYKGIVENLNNTPVSVAGIVESAQGQLIYSLKNENKSSALVVCYSDMEARKLYSDMELYSDNVLYFPTKEYIFYNIETSGHQNEHARISVIQKLVSGGDYIVVTSLDAILQYTCDKEEFESLCIDFELGKTFNLEKLTEDLVVMGYSREDSVEGAGQFAIRGGILDIFPVGNENPYRIEFFDDETDSIREFDTYTQRSLDKIDFARVTTANEAVITDEKRDRIIAELEKRIRSAKRKKSDESYFIETTESDIESFKEVRYFPSIDKYVSLVYDKIPSITDYFSDNDLVFIIDPKRISERGKTFEWEKNEVVAELKEKGIIGAAKDSFYCSYHDKVHEMSAKKLISLDVLSHSSTDFKYKHLETFTTKTTVSFHGKIEYLYEDLRNWQSKNYTVAILCTSRGRGENLAGVLVDKGIRARFIGDDANKANFNKGETVIIKGELNKGFEYPEINFVLVSDREIFETKKSRSRRKVENANRIKNYTDISVGDYVVHQTHGIGQYMGTKKMVVGGITKDYLKIQYQGTDSLYIPIDQLNLLYKYVGNTDKKLKLNKLGSNEWNKTKQRVKQSTEELAKKLVALYAEREKAKGFAYSEDTPWQRDFEDTFPYQETDDQLRSIEEVKGDMESQKPMDRLLCGDVGFGKTEIALRAAFKAVGDSKQVAYLCPTTILAMQHYETFLKRMESFPIKVEMLSRFRTASEQKRILKKLKTGEIDIIIGTHRILSKDLEFKDLGLLIIDEEQRFGVAHKERLKELKQNIDVLTMTATPIPRTLHMAMTGVRDMSVLSEPPENRYPVQTYVLEDNPAVIADAVRNELSRGGQVFYLYNRVQGIYRKAEWIRSMFPDITVAVGHGKMKEDELEDIMYDMVNGKTDVLVCTTIIETGLDIPNANTIIIENADKMGLSQLYQLRGRVGRSNRAAYAYLTYHRDKILSDIASKRLRAVKEFTEFGSGFKIAMRDLEIRGAGNILGPEQHGHMDAVGYDMYCKLLKESVDEAQGIKIDDVQDAAIDINIDAYLPESYIRNHNQRIDIYKKIAAIETEDDKFEIEDELIDRFGDIPRAVQNIIEVASLKTYAKECGIYEIAQSGDNLLMKFGENYVDANLIMGLDKMFPKRIKLLSGDKPVISYAIKGEYKKILNIVNNLLSTIKELQSAEKDSIIKS</sequence>
<dbReference type="Gene3D" id="3.40.50.11180">
    <property type="match status" value="1"/>
</dbReference>
<keyword evidence="4 13" id="KW-0227">DNA damage</keyword>